<dbReference type="Gene3D" id="3.40.50.300">
    <property type="entry name" value="P-loop containing nucleotide triphosphate hydrolases"/>
    <property type="match status" value="2"/>
</dbReference>
<dbReference type="Gene3D" id="1.10.8.1220">
    <property type="match status" value="1"/>
</dbReference>
<evidence type="ECO:0000256" key="2">
    <source>
        <dbReference type="ARBA" id="ARBA00008887"/>
    </source>
</evidence>
<name>A0AAD3NDY8_LATJO</name>
<evidence type="ECO:0000256" key="7">
    <source>
        <dbReference type="ARBA" id="ARBA00023017"/>
    </source>
</evidence>
<keyword evidence="7" id="KW-0243">Dynein</keyword>
<feature type="domain" description="Dynein heavy chain AAA module D4" evidence="14">
    <location>
        <begin position="1"/>
        <end position="71"/>
    </location>
</feature>
<keyword evidence="12" id="KW-0966">Cell projection</keyword>
<keyword evidence="5" id="KW-0547">Nucleotide-binding</keyword>
<dbReference type="AlphaFoldDB" id="A0AAD3NDY8"/>
<dbReference type="Pfam" id="PF12781">
    <property type="entry name" value="AAA_9"/>
    <property type="match status" value="1"/>
</dbReference>
<keyword evidence="8" id="KW-0175">Coiled coil</keyword>
<evidence type="ECO:0000256" key="12">
    <source>
        <dbReference type="ARBA" id="ARBA00023273"/>
    </source>
</evidence>
<evidence type="ECO:0000256" key="8">
    <source>
        <dbReference type="ARBA" id="ARBA00023054"/>
    </source>
</evidence>
<reference evidence="16" key="1">
    <citation type="submission" date="2022-08" db="EMBL/GenBank/DDBJ databases">
        <title>Genome sequencing of akame (Lates japonicus).</title>
        <authorList>
            <person name="Hashiguchi Y."/>
            <person name="Takahashi H."/>
        </authorList>
    </citation>
    <scope>NUCLEOTIDE SEQUENCE</scope>
    <source>
        <strain evidence="16">Kochi</strain>
    </source>
</reference>
<evidence type="ECO:0000259" key="15">
    <source>
        <dbReference type="Pfam" id="PF12781"/>
    </source>
</evidence>
<protein>
    <submittedName>
        <fullName evidence="16">Dynein heavy chain 7, axonemal-like protein</fullName>
    </submittedName>
</protein>
<dbReference type="Pfam" id="PF12780">
    <property type="entry name" value="AAA_8"/>
    <property type="match status" value="1"/>
</dbReference>
<dbReference type="PANTHER" id="PTHR22878">
    <property type="entry name" value="DYNEIN HEAVY CHAIN 6, AXONEMAL-LIKE-RELATED"/>
    <property type="match status" value="1"/>
</dbReference>
<dbReference type="EMBL" id="BRZM01000396">
    <property type="protein sequence ID" value="GLD70628.1"/>
    <property type="molecule type" value="Genomic_DNA"/>
</dbReference>
<dbReference type="GO" id="GO:0030286">
    <property type="term" value="C:dynein complex"/>
    <property type="evidence" value="ECO:0007669"/>
    <property type="project" value="UniProtKB-KW"/>
</dbReference>
<comment type="similarity">
    <text evidence="2">Belongs to the dynein heavy chain family.</text>
</comment>
<evidence type="ECO:0000256" key="9">
    <source>
        <dbReference type="ARBA" id="ARBA00023069"/>
    </source>
</evidence>
<dbReference type="FunFam" id="3.40.50.300:FF:004788">
    <property type="entry name" value="Uncharacterized protein"/>
    <property type="match status" value="1"/>
</dbReference>
<proteinExistence type="inferred from homology"/>
<dbReference type="InterPro" id="IPR035706">
    <property type="entry name" value="AAA_9"/>
</dbReference>
<feature type="domain" description="Dynein heavy chain coiled coil stalk" evidence="13">
    <location>
        <begin position="327"/>
        <end position="389"/>
    </location>
</feature>
<dbReference type="GO" id="GO:0007018">
    <property type="term" value="P:microtubule-based movement"/>
    <property type="evidence" value="ECO:0007669"/>
    <property type="project" value="InterPro"/>
</dbReference>
<feature type="non-terminal residue" evidence="16">
    <location>
        <position position="1"/>
    </location>
</feature>
<keyword evidence="6" id="KW-0067">ATP-binding</keyword>
<comment type="subcellular location">
    <subcellularLocation>
        <location evidence="1">Cytoplasm</location>
        <location evidence="1">Cytoskeleton</location>
        <location evidence="1">Cilium axoneme</location>
    </subcellularLocation>
</comment>
<dbReference type="Gene3D" id="1.20.920.20">
    <property type="match status" value="1"/>
</dbReference>
<comment type="caution">
    <text evidence="16">The sequence shown here is derived from an EMBL/GenBank/DDBJ whole genome shotgun (WGS) entry which is preliminary data.</text>
</comment>
<keyword evidence="11" id="KW-0206">Cytoskeleton</keyword>
<dbReference type="InterPro" id="IPR026983">
    <property type="entry name" value="DHC"/>
</dbReference>
<dbReference type="Gene3D" id="6.10.140.1060">
    <property type="match status" value="1"/>
</dbReference>
<keyword evidence="17" id="KW-1185">Reference proteome</keyword>
<keyword evidence="4" id="KW-0493">Microtubule</keyword>
<feature type="domain" description="Dynein heavy chain coiled coil stalk" evidence="13">
    <location>
        <begin position="85"/>
        <end position="323"/>
    </location>
</feature>
<evidence type="ECO:0000256" key="6">
    <source>
        <dbReference type="ARBA" id="ARBA00022840"/>
    </source>
</evidence>
<keyword evidence="10" id="KW-0505">Motor protein</keyword>
<evidence type="ECO:0000256" key="1">
    <source>
        <dbReference type="ARBA" id="ARBA00004430"/>
    </source>
</evidence>
<dbReference type="InterPro" id="IPR024317">
    <property type="entry name" value="Dynein_heavy_chain_D4_dom"/>
</dbReference>
<evidence type="ECO:0000313" key="17">
    <source>
        <dbReference type="Proteomes" id="UP001279410"/>
    </source>
</evidence>
<dbReference type="GO" id="GO:0045505">
    <property type="term" value="F:dynein intermediate chain binding"/>
    <property type="evidence" value="ECO:0007669"/>
    <property type="project" value="InterPro"/>
</dbReference>
<keyword evidence="3" id="KW-0963">Cytoplasm</keyword>
<dbReference type="Proteomes" id="UP001279410">
    <property type="component" value="Unassembled WGS sequence"/>
</dbReference>
<evidence type="ECO:0000259" key="14">
    <source>
        <dbReference type="Pfam" id="PF12780"/>
    </source>
</evidence>
<evidence type="ECO:0000259" key="13">
    <source>
        <dbReference type="Pfam" id="PF12777"/>
    </source>
</evidence>
<dbReference type="PANTHER" id="PTHR22878:SF66">
    <property type="entry name" value="DYNEIN AXONEMAL HEAVY CHAIN 7"/>
    <property type="match status" value="1"/>
</dbReference>
<evidence type="ECO:0000256" key="4">
    <source>
        <dbReference type="ARBA" id="ARBA00022701"/>
    </source>
</evidence>
<dbReference type="FunFam" id="1.10.8.1220:FF:000001">
    <property type="entry name" value="Dynein axonemal heavy chain 5"/>
    <property type="match status" value="1"/>
</dbReference>
<evidence type="ECO:0000256" key="11">
    <source>
        <dbReference type="ARBA" id="ARBA00023212"/>
    </source>
</evidence>
<evidence type="ECO:0000256" key="5">
    <source>
        <dbReference type="ARBA" id="ARBA00022741"/>
    </source>
</evidence>
<evidence type="ECO:0000256" key="10">
    <source>
        <dbReference type="ARBA" id="ARBA00023175"/>
    </source>
</evidence>
<feature type="non-terminal residue" evidence="16">
    <location>
        <position position="853"/>
    </location>
</feature>
<accession>A0AAD3NDY8</accession>
<dbReference type="GO" id="GO:0005874">
    <property type="term" value="C:microtubule"/>
    <property type="evidence" value="ECO:0007669"/>
    <property type="project" value="UniProtKB-KW"/>
</dbReference>
<dbReference type="GO" id="GO:0051959">
    <property type="term" value="F:dynein light intermediate chain binding"/>
    <property type="evidence" value="ECO:0007669"/>
    <property type="project" value="InterPro"/>
</dbReference>
<dbReference type="GO" id="GO:0005524">
    <property type="term" value="F:ATP binding"/>
    <property type="evidence" value="ECO:0007669"/>
    <property type="project" value="UniProtKB-KW"/>
</dbReference>
<feature type="domain" description="Dynein heavy chain ATP-binding dynein motor region" evidence="15">
    <location>
        <begin position="456"/>
        <end position="584"/>
    </location>
</feature>
<sequence length="853" mass="96123">TWPEDALQAVACRFLEDVEMTDESREGCINMCKSFHTSTIELSARFLSELQRHNYVTPTSYLELISTFKALLKTKRADVMKLKRRYEVGLEKLQSAADQVATMQVELEALQPQLLVASKEVDEMMVVIEHESVEVAETEKVVKEDEAVANEQAMAAKAIKDECDADLAVAMPVLESALAALNTLTTQDITVVKSMKSPPTAVKLVMEAICILKGIKPDRVPDPSGSGKKVEDFWGPAKKLLGDMKFLQSLHEYDKDNIPPNFIAIIRNKYITNPDFVPEKIRTASTAAEGMCKWVCAMDKYDKVAKVVAPKKEKLAQAEAELKVDLCSKKLERAEQLIGGLGGEKTRWSEMAFNLGELYNNLTGDILISAGVVAYLGAFTSSYRQDQTEEWMNLCKSKEIPCSPNMSLMNSLGDPVKIRAWTIAGLPSDSFSIDNGIIISNARRWPLMIDPQGQANKQTFKQGGAMCIRLGDSTIEYAPDFRFYITTKLRNPHYLPETAVTLLNFMITPEGIQDQLLGIVVARERPDLEEEKQALILQGAENKRQLKEIEDKILEVLSSSEGNILEDETAVKILSCSKVLANEITEKQAVAEVTEQKIDETRMGYTPIAVHSAILFFSIADLANIEPMYQYSLTWFINLFISSIDSSDKSDDLEQRLQILRDHFTYTLYVNVCRSLFEKDKLLFSFCLSVNLLMHNKLVDEGEWRFLLTGGVGLDNPHSNPCTWLPKKSWDEICRLDEMERFKGLRHDMARLRNEWKTVYDSPNPHQTPFPDEWQEKLSQFQRMLVIRCLRPDKVIPMVQEFVSGSLGRPFIEAPPFNLSKAFVDSHCCAPLIFILSPGSDPMAALLKFGDEK</sequence>
<evidence type="ECO:0000313" key="16">
    <source>
        <dbReference type="EMBL" id="GLD70628.1"/>
    </source>
</evidence>
<dbReference type="FunFam" id="1.20.920.20:FF:000006">
    <property type="entry name" value="Dynein, axonemal, heavy chain 6"/>
    <property type="match status" value="1"/>
</dbReference>
<organism evidence="16 17">
    <name type="scientific">Lates japonicus</name>
    <name type="common">Japanese lates</name>
    <dbReference type="NCBI Taxonomy" id="270547"/>
    <lineage>
        <taxon>Eukaryota</taxon>
        <taxon>Metazoa</taxon>
        <taxon>Chordata</taxon>
        <taxon>Craniata</taxon>
        <taxon>Vertebrata</taxon>
        <taxon>Euteleostomi</taxon>
        <taxon>Actinopterygii</taxon>
        <taxon>Neopterygii</taxon>
        <taxon>Teleostei</taxon>
        <taxon>Neoteleostei</taxon>
        <taxon>Acanthomorphata</taxon>
        <taxon>Carangaria</taxon>
        <taxon>Carangaria incertae sedis</taxon>
        <taxon>Centropomidae</taxon>
        <taxon>Lates</taxon>
    </lineage>
</organism>
<gene>
    <name evidence="16" type="ORF">AKAME5_002194600</name>
</gene>
<dbReference type="InterPro" id="IPR024743">
    <property type="entry name" value="Dynein_HC_stalk"/>
</dbReference>
<keyword evidence="9" id="KW-0969">Cilium</keyword>
<dbReference type="InterPro" id="IPR027417">
    <property type="entry name" value="P-loop_NTPase"/>
</dbReference>
<evidence type="ECO:0000256" key="3">
    <source>
        <dbReference type="ARBA" id="ARBA00022490"/>
    </source>
</evidence>
<dbReference type="Pfam" id="PF12777">
    <property type="entry name" value="MT"/>
    <property type="match status" value="2"/>
</dbReference>
<dbReference type="GO" id="GO:0005930">
    <property type="term" value="C:axoneme"/>
    <property type="evidence" value="ECO:0007669"/>
    <property type="project" value="UniProtKB-SubCell"/>
</dbReference>